<reference evidence="2 3" key="1">
    <citation type="submission" date="2015-01" db="EMBL/GenBank/DDBJ databases">
        <title>Desulfovibrio sp. JC271 draft genome sequence.</title>
        <authorList>
            <person name="Shivani Y."/>
            <person name="Subhash Y."/>
            <person name="Sasikala C."/>
            <person name="Ramana C.V."/>
        </authorList>
    </citation>
    <scope>NUCLEOTIDE SEQUENCE [LARGE SCALE GENOMIC DNA]</scope>
    <source>
        <strain evidence="2 3">JC271</strain>
    </source>
</reference>
<dbReference type="AlphaFoldDB" id="A0A1B7XB78"/>
<dbReference type="InterPro" id="IPR019613">
    <property type="entry name" value="DUF4198"/>
</dbReference>
<name>A0A1B7XB78_9BACT</name>
<protein>
    <submittedName>
        <fullName evidence="2">ATP-dependent DNA ligase</fullName>
    </submittedName>
</protein>
<evidence type="ECO:0000313" key="3">
    <source>
        <dbReference type="Proteomes" id="UP000091979"/>
    </source>
</evidence>
<dbReference type="STRING" id="1560234.SP90_11750"/>
<gene>
    <name evidence="2" type="ORF">SP90_11750</name>
</gene>
<accession>A0A1B7XB78</accession>
<comment type="caution">
    <text evidence="2">The sequence shown here is derived from an EMBL/GenBank/DDBJ whole genome shotgun (WGS) entry which is preliminary data.</text>
</comment>
<feature type="signal peptide" evidence="1">
    <location>
        <begin position="1"/>
        <end position="20"/>
    </location>
</feature>
<organism evidence="2 3">
    <name type="scientific">Halodesulfovibrio spirochaetisodalis</name>
    <dbReference type="NCBI Taxonomy" id="1560234"/>
    <lineage>
        <taxon>Bacteria</taxon>
        <taxon>Pseudomonadati</taxon>
        <taxon>Thermodesulfobacteriota</taxon>
        <taxon>Desulfovibrionia</taxon>
        <taxon>Desulfovibrionales</taxon>
        <taxon>Desulfovibrionaceae</taxon>
        <taxon>Halodesulfovibrio</taxon>
    </lineage>
</organism>
<keyword evidence="2" id="KW-0436">Ligase</keyword>
<dbReference type="PATRIC" id="fig|1560234.3.peg.1442"/>
<dbReference type="OrthoDB" id="9780723at2"/>
<keyword evidence="1" id="KW-0732">Signal</keyword>
<evidence type="ECO:0000313" key="2">
    <source>
        <dbReference type="EMBL" id="OBQ46560.1"/>
    </source>
</evidence>
<dbReference type="Pfam" id="PF10670">
    <property type="entry name" value="DUF4198"/>
    <property type="match status" value="1"/>
</dbReference>
<dbReference type="Proteomes" id="UP000091979">
    <property type="component" value="Unassembled WGS sequence"/>
</dbReference>
<dbReference type="EMBL" id="JXMS01000021">
    <property type="protein sequence ID" value="OBQ46560.1"/>
    <property type="molecule type" value="Genomic_DNA"/>
</dbReference>
<dbReference type="RefSeq" id="WP_066856323.1">
    <property type="nucleotide sequence ID" value="NZ_JXMS01000021.1"/>
</dbReference>
<keyword evidence="3" id="KW-1185">Reference proteome</keyword>
<feature type="chain" id="PRO_5008600476" evidence="1">
    <location>
        <begin position="21"/>
        <end position="253"/>
    </location>
</feature>
<evidence type="ECO:0000256" key="1">
    <source>
        <dbReference type="SAM" id="SignalP"/>
    </source>
</evidence>
<sequence>MRTIILTFIAFMLVASPAFAHFGMVIPDNNVATQESRSTNLALSFSHPFDGIGMPLEKPKQFYALVNDEKIDLLPELTETTIMDAPAWKTNYRFKRPGVYQFIMEPKPYWEPEEDCFIVHYTKAYVAAFGSEDGWDTPARLPMEIVPLSRPYGLYVGSSFTGQVLKDGKPVPSTIVEYEFYNKDGYKRPTEYHVTMVVKTDKNGVFTVTCPKAGWWGFAALTTADYTMVVPDAGEKPVELGAVTWIKVDDFKK</sequence>
<dbReference type="GO" id="GO:0016874">
    <property type="term" value="F:ligase activity"/>
    <property type="evidence" value="ECO:0007669"/>
    <property type="project" value="UniProtKB-KW"/>
</dbReference>
<proteinExistence type="predicted"/>